<accession>A0A2T3NI95</accession>
<dbReference type="InterPro" id="IPR014976">
    <property type="entry name" value="AbpA_HamA_C"/>
</dbReference>
<sequence length="313" mass="36259">MENGPFGSRCVIEEKISESTLRAYLVGFDLTDDGSSQYRWKEFVQRIVNVIHEFSYGHHEGTTTQNTQTLDKLVEAANAIYKIEEFQKAKDIYLNNGHIDDDVADKYLRRGEFGELILHLLLRDNFNTIPLLSKIYFKDSLGHTVHGFDGVHIQPDTESLWLGESKLYIDPKRGLAELVKDIKEHIKLDYLNAEFSLISKKVKHFDENSEAKGWKKALSSTTKLKDKLKEINIPLLCTYSSEVFNKYDDEELDEFITEYEVQIRELSDYFDKKNDHPLKSKINIVLILFPVKCKVELVKRLHKKLSLIQAIGD</sequence>
<evidence type="ECO:0000259" key="1">
    <source>
        <dbReference type="Pfam" id="PF08878"/>
    </source>
</evidence>
<organism evidence="2 3">
    <name type="scientific">Photobacterium sanctipauli</name>
    <dbReference type="NCBI Taxonomy" id="1342794"/>
    <lineage>
        <taxon>Bacteria</taxon>
        <taxon>Pseudomonadati</taxon>
        <taxon>Pseudomonadota</taxon>
        <taxon>Gammaproteobacteria</taxon>
        <taxon>Vibrionales</taxon>
        <taxon>Vibrionaceae</taxon>
        <taxon>Photobacterium</taxon>
    </lineage>
</organism>
<protein>
    <submittedName>
        <fullName evidence="2">DUF1837 domain-containing protein</fullName>
    </submittedName>
</protein>
<dbReference type="RefSeq" id="WP_107272470.1">
    <property type="nucleotide sequence ID" value="NZ_PYMA01000018.1"/>
</dbReference>
<name>A0A2T3NI95_9GAMM</name>
<evidence type="ECO:0000313" key="3">
    <source>
        <dbReference type="Proteomes" id="UP000241771"/>
    </source>
</evidence>
<keyword evidence="3" id="KW-1185">Reference proteome</keyword>
<dbReference type="EMBL" id="PYMA01000018">
    <property type="protein sequence ID" value="PSW14752.1"/>
    <property type="molecule type" value="Genomic_DNA"/>
</dbReference>
<reference evidence="2 3" key="1">
    <citation type="submission" date="2018-01" db="EMBL/GenBank/DDBJ databases">
        <title>Whole genome sequencing of Histamine producing bacteria.</title>
        <authorList>
            <person name="Butler K."/>
        </authorList>
    </citation>
    <scope>NUCLEOTIDE SEQUENCE [LARGE SCALE GENOMIC DNA]</scope>
    <source>
        <strain evidence="2 3">DSM 100436</strain>
    </source>
</reference>
<gene>
    <name evidence="2" type="ORF">C9I98_21440</name>
</gene>
<dbReference type="Proteomes" id="UP000241771">
    <property type="component" value="Unassembled WGS sequence"/>
</dbReference>
<proteinExistence type="predicted"/>
<evidence type="ECO:0000313" key="2">
    <source>
        <dbReference type="EMBL" id="PSW14752.1"/>
    </source>
</evidence>
<comment type="caution">
    <text evidence="2">The sequence shown here is derived from an EMBL/GenBank/DDBJ whole genome shotgun (WGS) entry which is preliminary data.</text>
</comment>
<feature type="domain" description="Anti-bacteriophage protein A/HamA C-terminal" evidence="1">
    <location>
        <begin position="18"/>
        <end position="305"/>
    </location>
</feature>
<dbReference type="AlphaFoldDB" id="A0A2T3NI95"/>
<dbReference type="Pfam" id="PF08878">
    <property type="entry name" value="HamA"/>
    <property type="match status" value="1"/>
</dbReference>